<evidence type="ECO:0000313" key="3">
    <source>
        <dbReference type="EMBL" id="KAA9164373.1"/>
    </source>
</evidence>
<proteinExistence type="predicted"/>
<dbReference type="AlphaFoldDB" id="A0A5N0VG59"/>
<dbReference type="PANTHER" id="PTHR34075">
    <property type="entry name" value="BLR3430 PROTEIN"/>
    <property type="match status" value="1"/>
</dbReference>
<keyword evidence="4" id="KW-1185">Reference proteome</keyword>
<dbReference type="PANTHER" id="PTHR34075:SF5">
    <property type="entry name" value="BLR3430 PROTEIN"/>
    <property type="match status" value="1"/>
</dbReference>
<dbReference type="InterPro" id="IPR052513">
    <property type="entry name" value="Thioester_dehydratase-like"/>
</dbReference>
<dbReference type="InterPro" id="IPR012340">
    <property type="entry name" value="NA-bd_OB-fold"/>
</dbReference>
<sequence length="149" mass="16382">MSEYTFDAARLPRMEAELDGYAAPYWSGLATGRLLLPFCEAGHYFWVPRPFCPRHPESDVGYRPGTGQGTVYSFTIVHRGEGAYAAAAPYALAYVELDEGPRVMAHLVDWHPGELVVGARVGLRHTGSGHGDAITTLRFAPIEHPSRQL</sequence>
<evidence type="ECO:0000313" key="4">
    <source>
        <dbReference type="Proteomes" id="UP000319769"/>
    </source>
</evidence>
<reference evidence="3" key="1">
    <citation type="submission" date="2019-09" db="EMBL/GenBank/DDBJ databases">
        <authorList>
            <person name="Teo W.F.A."/>
            <person name="Duangmal K."/>
        </authorList>
    </citation>
    <scope>NUCLEOTIDE SEQUENCE [LARGE SCALE GENOMIC DNA]</scope>
    <source>
        <strain evidence="3">K81G1</strain>
    </source>
</reference>
<dbReference type="EMBL" id="VMNW02000007">
    <property type="protein sequence ID" value="KAA9164373.1"/>
    <property type="molecule type" value="Genomic_DNA"/>
</dbReference>
<gene>
    <name evidence="3" type="ORF">FPZ12_007195</name>
</gene>
<evidence type="ECO:0000259" key="1">
    <source>
        <dbReference type="Pfam" id="PF01796"/>
    </source>
</evidence>
<feature type="domain" description="ChsH2 C-terminal OB-fold" evidence="1">
    <location>
        <begin position="66"/>
        <end position="122"/>
    </location>
</feature>
<protein>
    <submittedName>
        <fullName evidence="3">Uncharacterized protein</fullName>
    </submittedName>
</protein>
<accession>A0A5N0VG59</accession>
<organism evidence="3 4">
    <name type="scientific">Amycolatopsis acidicola</name>
    <dbReference type="NCBI Taxonomy" id="2596893"/>
    <lineage>
        <taxon>Bacteria</taxon>
        <taxon>Bacillati</taxon>
        <taxon>Actinomycetota</taxon>
        <taxon>Actinomycetes</taxon>
        <taxon>Pseudonocardiales</taxon>
        <taxon>Pseudonocardiaceae</taxon>
        <taxon>Amycolatopsis</taxon>
    </lineage>
</organism>
<dbReference type="InterPro" id="IPR022002">
    <property type="entry name" value="ChsH2_Znr"/>
</dbReference>
<dbReference type="InterPro" id="IPR002878">
    <property type="entry name" value="ChsH2_C"/>
</dbReference>
<dbReference type="OrthoDB" id="7470921at2"/>
<feature type="domain" description="ChsH2 rubredoxin-like zinc ribbon" evidence="2">
    <location>
        <begin position="26"/>
        <end position="54"/>
    </location>
</feature>
<evidence type="ECO:0000259" key="2">
    <source>
        <dbReference type="Pfam" id="PF12172"/>
    </source>
</evidence>
<dbReference type="Pfam" id="PF12172">
    <property type="entry name" value="zf-ChsH2"/>
    <property type="match status" value="1"/>
</dbReference>
<dbReference type="Pfam" id="PF01796">
    <property type="entry name" value="OB_ChsH2_C"/>
    <property type="match status" value="1"/>
</dbReference>
<comment type="caution">
    <text evidence="3">The sequence shown here is derived from an EMBL/GenBank/DDBJ whole genome shotgun (WGS) entry which is preliminary data.</text>
</comment>
<dbReference type="SUPFAM" id="SSF50249">
    <property type="entry name" value="Nucleic acid-binding proteins"/>
    <property type="match status" value="1"/>
</dbReference>
<name>A0A5N0VG59_9PSEU</name>
<dbReference type="RefSeq" id="WP_144747023.1">
    <property type="nucleotide sequence ID" value="NZ_VMNW02000007.1"/>
</dbReference>
<dbReference type="Proteomes" id="UP000319769">
    <property type="component" value="Unassembled WGS sequence"/>
</dbReference>